<dbReference type="PaxDb" id="121845-A0A3Q0J7N7"/>
<accession>A0A3Q0J7N7</accession>
<dbReference type="GeneID" id="103516232"/>
<proteinExistence type="predicted"/>
<name>A0A3Q0J7N7_DIACI</name>
<feature type="non-terminal residue" evidence="2">
    <location>
        <position position="104"/>
    </location>
</feature>
<dbReference type="RefSeq" id="XP_026684492.1">
    <property type="nucleotide sequence ID" value="XM_026828691.1"/>
</dbReference>
<dbReference type="KEGG" id="dci:103516232"/>
<sequence length="104" mass="11988">MLSPKRSTVVSQHYFLNIYQKEDQNIPEFVATLQRDISECDFNVKCKCKQSISIVDTFLRAQFIRGLKDNWLRGQILQSSATTFNEILTKATALEASRIESKEL</sequence>
<evidence type="ECO:0000313" key="2">
    <source>
        <dbReference type="RefSeq" id="XP_026684492.1"/>
    </source>
</evidence>
<keyword evidence="1" id="KW-1185">Reference proteome</keyword>
<organism evidence="1 2">
    <name type="scientific">Diaphorina citri</name>
    <name type="common">Asian citrus psyllid</name>
    <dbReference type="NCBI Taxonomy" id="121845"/>
    <lineage>
        <taxon>Eukaryota</taxon>
        <taxon>Metazoa</taxon>
        <taxon>Ecdysozoa</taxon>
        <taxon>Arthropoda</taxon>
        <taxon>Hexapoda</taxon>
        <taxon>Insecta</taxon>
        <taxon>Pterygota</taxon>
        <taxon>Neoptera</taxon>
        <taxon>Paraneoptera</taxon>
        <taxon>Hemiptera</taxon>
        <taxon>Sternorrhyncha</taxon>
        <taxon>Psylloidea</taxon>
        <taxon>Psyllidae</taxon>
        <taxon>Diaphorininae</taxon>
        <taxon>Diaphorina</taxon>
    </lineage>
</organism>
<protein>
    <submittedName>
        <fullName evidence="2">Uncharacterized protein LOC103516232</fullName>
    </submittedName>
</protein>
<gene>
    <name evidence="2" type="primary">LOC103516232</name>
</gene>
<dbReference type="AlphaFoldDB" id="A0A3Q0J7N7"/>
<evidence type="ECO:0000313" key="1">
    <source>
        <dbReference type="Proteomes" id="UP000079169"/>
    </source>
</evidence>
<reference evidence="2" key="1">
    <citation type="submission" date="2025-08" db="UniProtKB">
        <authorList>
            <consortium name="RefSeq"/>
        </authorList>
    </citation>
    <scope>IDENTIFICATION</scope>
</reference>
<dbReference type="Proteomes" id="UP000079169">
    <property type="component" value="Unplaced"/>
</dbReference>